<keyword evidence="1" id="KW-0472">Membrane</keyword>
<name>A0AAN4W4V5_9BACT</name>
<sequence length="153" mass="17535">MPALNPSPNQQKKNSNPIVRSLLSKYFEPTIAIASAALFIYVIYKFLNAMSLQYSQIELEANKEIIENLPKIEPMGHISGFAIVLLLAIPILAFLFWNRYGRGHMRVVFLLFLLPYGIGLILIVAYIIYIEKKYRRSERILDNWAYGKGKKGV</sequence>
<protein>
    <submittedName>
        <fullName evidence="2">Uncharacterized protein</fullName>
    </submittedName>
</protein>
<dbReference type="EMBL" id="BQKE01000006">
    <property type="protein sequence ID" value="GJM64711.1"/>
    <property type="molecule type" value="Genomic_DNA"/>
</dbReference>
<dbReference type="Proteomes" id="UP001310022">
    <property type="component" value="Unassembled WGS sequence"/>
</dbReference>
<dbReference type="AlphaFoldDB" id="A0AAN4W4V5"/>
<organism evidence="2 3">
    <name type="scientific">Persicobacter diffluens</name>
    <dbReference type="NCBI Taxonomy" id="981"/>
    <lineage>
        <taxon>Bacteria</taxon>
        <taxon>Pseudomonadati</taxon>
        <taxon>Bacteroidota</taxon>
        <taxon>Cytophagia</taxon>
        <taxon>Cytophagales</taxon>
        <taxon>Persicobacteraceae</taxon>
        <taxon>Persicobacter</taxon>
    </lineage>
</organism>
<evidence type="ECO:0000313" key="3">
    <source>
        <dbReference type="Proteomes" id="UP001310022"/>
    </source>
</evidence>
<feature type="transmembrane region" description="Helical" evidence="1">
    <location>
        <begin position="26"/>
        <end position="44"/>
    </location>
</feature>
<reference evidence="2 3" key="1">
    <citation type="submission" date="2021-12" db="EMBL/GenBank/DDBJ databases">
        <title>Genome sequencing of bacteria with rrn-lacking chromosome and rrn-plasmid.</title>
        <authorList>
            <person name="Anda M."/>
            <person name="Iwasaki W."/>
        </authorList>
    </citation>
    <scope>NUCLEOTIDE SEQUENCE [LARGE SCALE GENOMIC DNA]</scope>
    <source>
        <strain evidence="2 3">NBRC 15940</strain>
    </source>
</reference>
<proteinExistence type="predicted"/>
<keyword evidence="3" id="KW-1185">Reference proteome</keyword>
<evidence type="ECO:0000313" key="2">
    <source>
        <dbReference type="EMBL" id="GJM64711.1"/>
    </source>
</evidence>
<feature type="transmembrane region" description="Helical" evidence="1">
    <location>
        <begin position="78"/>
        <end position="97"/>
    </location>
</feature>
<evidence type="ECO:0000256" key="1">
    <source>
        <dbReference type="SAM" id="Phobius"/>
    </source>
</evidence>
<gene>
    <name evidence="2" type="ORF">PEDI_52630</name>
</gene>
<accession>A0AAN4W4V5</accession>
<keyword evidence="1" id="KW-0812">Transmembrane</keyword>
<feature type="transmembrane region" description="Helical" evidence="1">
    <location>
        <begin position="109"/>
        <end position="129"/>
    </location>
</feature>
<keyword evidence="1" id="KW-1133">Transmembrane helix</keyword>
<comment type="caution">
    <text evidence="2">The sequence shown here is derived from an EMBL/GenBank/DDBJ whole genome shotgun (WGS) entry which is preliminary data.</text>
</comment>